<evidence type="ECO:0000313" key="2">
    <source>
        <dbReference type="EMBL" id="KAK6992518.1"/>
    </source>
</evidence>
<accession>A0AAV9ZUA8</accession>
<comment type="caution">
    <text evidence="2">The sequence shown here is derived from an EMBL/GenBank/DDBJ whole genome shotgun (WGS) entry which is preliminary data.</text>
</comment>
<reference evidence="2 3" key="1">
    <citation type="journal article" date="2024" name="J Genomics">
        <title>Draft genome sequencing and assembly of Favolaschia claudopus CIRM-BRFM 2984 isolated from oak limbs.</title>
        <authorList>
            <person name="Navarro D."/>
            <person name="Drula E."/>
            <person name="Chaduli D."/>
            <person name="Cazenave R."/>
            <person name="Ahrendt S."/>
            <person name="Wang J."/>
            <person name="Lipzen A."/>
            <person name="Daum C."/>
            <person name="Barry K."/>
            <person name="Grigoriev I.V."/>
            <person name="Favel A."/>
            <person name="Rosso M.N."/>
            <person name="Martin F."/>
        </authorList>
    </citation>
    <scope>NUCLEOTIDE SEQUENCE [LARGE SCALE GENOMIC DNA]</scope>
    <source>
        <strain evidence="2 3">CIRM-BRFM 2984</strain>
    </source>
</reference>
<feature type="compositionally biased region" description="Low complexity" evidence="1">
    <location>
        <begin position="64"/>
        <end position="81"/>
    </location>
</feature>
<name>A0AAV9ZUA8_9AGAR</name>
<feature type="compositionally biased region" description="Low complexity" evidence="1">
    <location>
        <begin position="123"/>
        <end position="132"/>
    </location>
</feature>
<evidence type="ECO:0000256" key="1">
    <source>
        <dbReference type="SAM" id="MobiDB-lite"/>
    </source>
</evidence>
<feature type="compositionally biased region" description="Polar residues" evidence="1">
    <location>
        <begin position="52"/>
        <end position="63"/>
    </location>
</feature>
<keyword evidence="3" id="KW-1185">Reference proteome</keyword>
<sequence length="523" mass="57550">MTSRRSSRRGSAHPANAAAPEPSARAMTLRPRLPHVSRLVTQPLPLRADTEQAPSSTEPQEANLQQPRLTLRLPPLSTLTSDDGQEHAASSDQLPSTSSATAAQPVSEGNGGDSPPALEIRSSPLTDMPDDLPSLLPPVRVLRDLGGAIEMDNNLFQEVLLRLQNKHNISYQNPEAALPATEHVEGPSAEPVGAIVPPAPEEMKESCIFAGLMLRERGIVYVARGQLPVSPTIDILVCTLRTLAPMFSRALGKLPVAHKMEIAVSKIPLSPDDDSLADYRTGYKTIETYQINHILTGSEFSSVVAPPAGPLKERDELFEKQELPDDTICYVIYFLDIGLAAANTTAVDTPTTQQALQTLEQYLSSRWNNMYEVQAMVQAGGYGAAYKGLQYTRAVKEITEKLGMEWSTTGLPSPNTVEVNGLIISWESVARWMVGHPEMSTFRNWRMQLVRLEAALAELDDMQETYGSVPEVLTQPAILIDTLLRNTPRKDARVPKEYQTLASHTWKDWEDEAKTVLEYRSSK</sequence>
<feature type="region of interest" description="Disordered" evidence="1">
    <location>
        <begin position="1"/>
        <end position="132"/>
    </location>
</feature>
<gene>
    <name evidence="2" type="ORF">R3P38DRAFT_3289484</name>
</gene>
<feature type="compositionally biased region" description="Basic residues" evidence="1">
    <location>
        <begin position="1"/>
        <end position="11"/>
    </location>
</feature>
<organism evidence="2 3">
    <name type="scientific">Favolaschia claudopus</name>
    <dbReference type="NCBI Taxonomy" id="2862362"/>
    <lineage>
        <taxon>Eukaryota</taxon>
        <taxon>Fungi</taxon>
        <taxon>Dikarya</taxon>
        <taxon>Basidiomycota</taxon>
        <taxon>Agaricomycotina</taxon>
        <taxon>Agaricomycetes</taxon>
        <taxon>Agaricomycetidae</taxon>
        <taxon>Agaricales</taxon>
        <taxon>Marasmiineae</taxon>
        <taxon>Mycenaceae</taxon>
        <taxon>Favolaschia</taxon>
    </lineage>
</organism>
<dbReference type="AlphaFoldDB" id="A0AAV9ZUA8"/>
<dbReference type="EMBL" id="JAWWNJ010000109">
    <property type="protein sequence ID" value="KAK6992518.1"/>
    <property type="molecule type" value="Genomic_DNA"/>
</dbReference>
<feature type="compositionally biased region" description="Polar residues" evidence="1">
    <location>
        <begin position="88"/>
        <end position="104"/>
    </location>
</feature>
<evidence type="ECO:0000313" key="3">
    <source>
        <dbReference type="Proteomes" id="UP001362999"/>
    </source>
</evidence>
<feature type="compositionally biased region" description="Low complexity" evidence="1">
    <location>
        <begin position="12"/>
        <end position="26"/>
    </location>
</feature>
<proteinExistence type="predicted"/>
<protein>
    <submittedName>
        <fullName evidence="2">Uncharacterized protein</fullName>
    </submittedName>
</protein>
<dbReference type="Proteomes" id="UP001362999">
    <property type="component" value="Unassembled WGS sequence"/>
</dbReference>